<accession>A0A0B2RJM3</accession>
<sequence>MANNHNIVVEIDATRENWKLCVRVVRLWLVPNFKNKKLSHSLEMVLGDRIHTTVKRTLVYKFQNEIKKGKCYSFHLVGVASNTGGFKTNHHPYKLIFQFSTKVILLEDGAVPNIVYDLVPISTIMDGGLDVDYLVGKVALLNSINFDLIIISTIMLLVRIECTLFGEYVDKLNASLLLEK</sequence>
<dbReference type="Gene3D" id="2.40.50.140">
    <property type="entry name" value="Nucleic acid-binding proteins"/>
    <property type="match status" value="1"/>
</dbReference>
<dbReference type="SUPFAM" id="SSF50249">
    <property type="entry name" value="Nucleic acid-binding proteins"/>
    <property type="match status" value="1"/>
</dbReference>
<organism evidence="2">
    <name type="scientific">Glycine soja</name>
    <name type="common">Wild soybean</name>
    <dbReference type="NCBI Taxonomy" id="3848"/>
    <lineage>
        <taxon>Eukaryota</taxon>
        <taxon>Viridiplantae</taxon>
        <taxon>Streptophyta</taxon>
        <taxon>Embryophyta</taxon>
        <taxon>Tracheophyta</taxon>
        <taxon>Spermatophyta</taxon>
        <taxon>Magnoliopsida</taxon>
        <taxon>eudicotyledons</taxon>
        <taxon>Gunneridae</taxon>
        <taxon>Pentapetalae</taxon>
        <taxon>rosids</taxon>
        <taxon>fabids</taxon>
        <taxon>Fabales</taxon>
        <taxon>Fabaceae</taxon>
        <taxon>Papilionoideae</taxon>
        <taxon>50 kb inversion clade</taxon>
        <taxon>NPAAA clade</taxon>
        <taxon>indigoferoid/millettioid clade</taxon>
        <taxon>Phaseoleae</taxon>
        <taxon>Glycine</taxon>
        <taxon>Glycine subgen. Soja</taxon>
    </lineage>
</organism>
<evidence type="ECO:0000259" key="1">
    <source>
        <dbReference type="Pfam" id="PF02721"/>
    </source>
</evidence>
<reference evidence="2" key="1">
    <citation type="submission" date="2014-07" db="EMBL/GenBank/DDBJ databases">
        <title>Identification of a novel salt tolerance gene in wild soybean by whole-genome sequencing.</title>
        <authorList>
            <person name="Lam H.-M."/>
            <person name="Qi X."/>
            <person name="Li M.-W."/>
            <person name="Liu X."/>
            <person name="Xie M."/>
            <person name="Ni M."/>
            <person name="Xu X."/>
        </authorList>
    </citation>
    <scope>NUCLEOTIDE SEQUENCE [LARGE SCALE GENOMIC DNA]</scope>
    <source>
        <tissue evidence="2">Root</tissue>
    </source>
</reference>
<dbReference type="InterPro" id="IPR003871">
    <property type="entry name" value="RFA1B/D_OB_1st"/>
</dbReference>
<dbReference type="CDD" id="cd04480">
    <property type="entry name" value="RPA1_DBD_A_like"/>
    <property type="match status" value="1"/>
</dbReference>
<feature type="domain" description="Replication protein A 70 kDa DNA-binding subunit B/D first OB fold" evidence="1">
    <location>
        <begin position="5"/>
        <end position="104"/>
    </location>
</feature>
<protein>
    <recommendedName>
        <fullName evidence="1">Replication protein A 70 kDa DNA-binding subunit B/D first OB fold domain-containing protein</fullName>
    </recommendedName>
</protein>
<dbReference type="PANTHER" id="PTHR47165:SF4">
    <property type="entry name" value="OS03G0429900 PROTEIN"/>
    <property type="match status" value="1"/>
</dbReference>
<dbReference type="Proteomes" id="UP000053555">
    <property type="component" value="Unassembled WGS sequence"/>
</dbReference>
<dbReference type="PANTHER" id="PTHR47165">
    <property type="entry name" value="OS03G0429900 PROTEIN"/>
    <property type="match status" value="1"/>
</dbReference>
<evidence type="ECO:0000313" key="2">
    <source>
        <dbReference type="EMBL" id="KHN32534.1"/>
    </source>
</evidence>
<feature type="non-terminal residue" evidence="2">
    <location>
        <position position="180"/>
    </location>
</feature>
<proteinExistence type="predicted"/>
<dbReference type="EMBL" id="KN650050">
    <property type="protein sequence ID" value="KHN32534.1"/>
    <property type="molecule type" value="Genomic_DNA"/>
</dbReference>
<gene>
    <name evidence="2" type="ORF">glysoja_047895</name>
</gene>
<dbReference type="Pfam" id="PF02721">
    <property type="entry name" value="DUF223"/>
    <property type="match status" value="1"/>
</dbReference>
<dbReference type="InterPro" id="IPR012340">
    <property type="entry name" value="NA-bd_OB-fold"/>
</dbReference>
<dbReference type="AlphaFoldDB" id="A0A0B2RJM3"/>
<name>A0A0B2RJM3_GLYSO</name>